<accession>A0ABP1BC81</accession>
<dbReference type="SUPFAM" id="SSF50630">
    <property type="entry name" value="Acid proteases"/>
    <property type="match status" value="1"/>
</dbReference>
<dbReference type="EMBL" id="OZ023704">
    <property type="protein sequence ID" value="CAK9872876.1"/>
    <property type="molecule type" value="Genomic_DNA"/>
</dbReference>
<proteinExistence type="predicted"/>
<name>A0ABP1BC81_9BRYO</name>
<dbReference type="Proteomes" id="UP001497522">
    <property type="component" value="Chromosome 3"/>
</dbReference>
<feature type="domain" description="Aspartic peptidase DDI1-type" evidence="1">
    <location>
        <begin position="4"/>
        <end position="100"/>
    </location>
</feature>
<evidence type="ECO:0000259" key="1">
    <source>
        <dbReference type="Pfam" id="PF09668"/>
    </source>
</evidence>
<dbReference type="InterPro" id="IPR021109">
    <property type="entry name" value="Peptidase_aspartic_dom_sf"/>
</dbReference>
<reference evidence="2" key="1">
    <citation type="submission" date="2024-03" db="EMBL/GenBank/DDBJ databases">
        <authorList>
            <consortium name="ELIXIR-Norway"/>
            <consortium name="Elixir Norway"/>
        </authorList>
    </citation>
    <scope>NUCLEOTIDE SEQUENCE</scope>
</reference>
<gene>
    <name evidence="2" type="ORF">CSSPJE1EN2_LOCUS15446</name>
</gene>
<protein>
    <recommendedName>
        <fullName evidence="1">Aspartic peptidase DDI1-type domain-containing protein</fullName>
    </recommendedName>
</protein>
<evidence type="ECO:0000313" key="3">
    <source>
        <dbReference type="Proteomes" id="UP001497522"/>
    </source>
</evidence>
<dbReference type="Pfam" id="PF09668">
    <property type="entry name" value="Asp_protease"/>
    <property type="match status" value="1"/>
</dbReference>
<sequence>MHLLMEINNGVIKGLVDTSVSMSVMVANVVRELGIMHLVLGHEAYKMTSSTIAIAFGRLDDIHVHVDNVVCSTVILVVDTNTYDLLLSLDFLMKIGAMVDVEKGTI</sequence>
<keyword evidence="3" id="KW-1185">Reference proteome</keyword>
<dbReference type="InterPro" id="IPR019103">
    <property type="entry name" value="Peptidase_aspartic_DDI1-type"/>
</dbReference>
<evidence type="ECO:0000313" key="2">
    <source>
        <dbReference type="EMBL" id="CAK9872876.1"/>
    </source>
</evidence>
<dbReference type="Gene3D" id="2.40.70.10">
    <property type="entry name" value="Acid Proteases"/>
    <property type="match status" value="1"/>
</dbReference>
<organism evidence="2 3">
    <name type="scientific">Sphagnum jensenii</name>
    <dbReference type="NCBI Taxonomy" id="128206"/>
    <lineage>
        <taxon>Eukaryota</taxon>
        <taxon>Viridiplantae</taxon>
        <taxon>Streptophyta</taxon>
        <taxon>Embryophyta</taxon>
        <taxon>Bryophyta</taxon>
        <taxon>Sphagnophytina</taxon>
        <taxon>Sphagnopsida</taxon>
        <taxon>Sphagnales</taxon>
        <taxon>Sphagnaceae</taxon>
        <taxon>Sphagnum</taxon>
    </lineage>
</organism>